<reference evidence="1" key="2">
    <citation type="journal article" date="2015" name="Fish Shellfish Immunol.">
        <title>Early steps in the European eel (Anguilla anguilla)-Vibrio vulnificus interaction in the gills: Role of the RtxA13 toxin.</title>
        <authorList>
            <person name="Callol A."/>
            <person name="Pajuelo D."/>
            <person name="Ebbesson L."/>
            <person name="Teles M."/>
            <person name="MacKenzie S."/>
            <person name="Amaro C."/>
        </authorList>
    </citation>
    <scope>NUCLEOTIDE SEQUENCE</scope>
</reference>
<organism evidence="1">
    <name type="scientific">Anguilla anguilla</name>
    <name type="common">European freshwater eel</name>
    <name type="synonym">Muraena anguilla</name>
    <dbReference type="NCBI Taxonomy" id="7936"/>
    <lineage>
        <taxon>Eukaryota</taxon>
        <taxon>Metazoa</taxon>
        <taxon>Chordata</taxon>
        <taxon>Craniata</taxon>
        <taxon>Vertebrata</taxon>
        <taxon>Euteleostomi</taxon>
        <taxon>Actinopterygii</taxon>
        <taxon>Neopterygii</taxon>
        <taxon>Teleostei</taxon>
        <taxon>Anguilliformes</taxon>
        <taxon>Anguillidae</taxon>
        <taxon>Anguilla</taxon>
    </lineage>
</organism>
<proteinExistence type="predicted"/>
<dbReference type="AlphaFoldDB" id="A0A0E9WJB7"/>
<protein>
    <submittedName>
        <fullName evidence="1">Uncharacterized protein</fullName>
    </submittedName>
</protein>
<accession>A0A0E9WJB7</accession>
<name>A0A0E9WJB7_ANGAN</name>
<sequence length="38" mass="4184">MQKLVKVCVLAGAEATISQVHLPIYNSQPRGIIQYRTG</sequence>
<reference evidence="1" key="1">
    <citation type="submission" date="2014-11" db="EMBL/GenBank/DDBJ databases">
        <authorList>
            <person name="Amaro Gonzalez C."/>
        </authorList>
    </citation>
    <scope>NUCLEOTIDE SEQUENCE</scope>
</reference>
<evidence type="ECO:0000313" key="1">
    <source>
        <dbReference type="EMBL" id="JAH90366.1"/>
    </source>
</evidence>
<dbReference type="EMBL" id="GBXM01018211">
    <property type="protein sequence ID" value="JAH90366.1"/>
    <property type="molecule type" value="Transcribed_RNA"/>
</dbReference>